<feature type="domain" description="Glycosyl transferase family 1" evidence="1">
    <location>
        <begin position="496"/>
        <end position="636"/>
    </location>
</feature>
<dbReference type="Gene3D" id="3.40.50.2000">
    <property type="entry name" value="Glycogen Phosphorylase B"/>
    <property type="match status" value="2"/>
</dbReference>
<protein>
    <submittedName>
        <fullName evidence="3">Glycosyl transferase</fullName>
    </submittedName>
</protein>
<evidence type="ECO:0000313" key="3">
    <source>
        <dbReference type="EMBL" id="ARP83217.1"/>
    </source>
</evidence>
<dbReference type="Pfam" id="PF13439">
    <property type="entry name" value="Glyco_transf_4"/>
    <property type="match status" value="1"/>
</dbReference>
<dbReference type="RefSeq" id="WP_086066555.1">
    <property type="nucleotide sequence ID" value="NZ_CP021108.1"/>
</dbReference>
<dbReference type="EMBL" id="CP021108">
    <property type="protein sequence ID" value="ARP83217.1"/>
    <property type="molecule type" value="Genomic_DNA"/>
</dbReference>
<dbReference type="InterPro" id="IPR028098">
    <property type="entry name" value="Glyco_trans_4-like_N"/>
</dbReference>
<evidence type="ECO:0000259" key="2">
    <source>
        <dbReference type="Pfam" id="PF13439"/>
    </source>
</evidence>
<dbReference type="GO" id="GO:0016757">
    <property type="term" value="F:glycosyltransferase activity"/>
    <property type="evidence" value="ECO:0007669"/>
    <property type="project" value="InterPro"/>
</dbReference>
<dbReference type="InterPro" id="IPR001296">
    <property type="entry name" value="Glyco_trans_1"/>
</dbReference>
<evidence type="ECO:0000313" key="4">
    <source>
        <dbReference type="Proteomes" id="UP000194151"/>
    </source>
</evidence>
<dbReference type="STRING" id="1416806.CAL12_21950"/>
<accession>A0A1W6YQ85</accession>
<reference evidence="3 4" key="1">
    <citation type="submission" date="2017-05" db="EMBL/GenBank/DDBJ databases">
        <title>Complete and WGS of Bordetella genogroups.</title>
        <authorList>
            <person name="Spilker T."/>
            <person name="LiPuma J."/>
        </authorList>
    </citation>
    <scope>NUCLEOTIDE SEQUENCE [LARGE SCALE GENOMIC DNA]</scope>
    <source>
        <strain evidence="3 4">AU19157</strain>
    </source>
</reference>
<evidence type="ECO:0000259" key="1">
    <source>
        <dbReference type="Pfam" id="PF00534"/>
    </source>
</evidence>
<keyword evidence="3" id="KW-0808">Transferase</keyword>
<dbReference type="PANTHER" id="PTHR12526">
    <property type="entry name" value="GLYCOSYLTRANSFERASE"/>
    <property type="match status" value="1"/>
</dbReference>
<feature type="domain" description="Glycosyltransferase subfamily 4-like N-terminal" evidence="2">
    <location>
        <begin position="349"/>
        <end position="471"/>
    </location>
</feature>
<dbReference type="KEGG" id="bgv:CAL12_21950"/>
<dbReference type="CDD" id="cd03811">
    <property type="entry name" value="GT4_GT28_WabH-like"/>
    <property type="match status" value="1"/>
</dbReference>
<dbReference type="Pfam" id="PF00534">
    <property type="entry name" value="Glycos_transf_1"/>
    <property type="match status" value="1"/>
</dbReference>
<dbReference type="SUPFAM" id="SSF53756">
    <property type="entry name" value="UDP-Glycosyltransferase/glycogen phosphorylase"/>
    <property type="match status" value="1"/>
</dbReference>
<gene>
    <name evidence="3" type="ORF">CAL12_21950</name>
</gene>
<dbReference type="PANTHER" id="PTHR12526:SF637">
    <property type="entry name" value="GLYCOSYLTRANSFERASE EPSF-RELATED"/>
    <property type="match status" value="1"/>
</dbReference>
<keyword evidence="4" id="KW-1185">Reference proteome</keyword>
<dbReference type="OrthoDB" id="9813211at2"/>
<organism evidence="3 4">
    <name type="scientific">Bordetella genomosp. 8</name>
    <dbReference type="NCBI Taxonomy" id="1416806"/>
    <lineage>
        <taxon>Bacteria</taxon>
        <taxon>Pseudomonadati</taxon>
        <taxon>Pseudomonadota</taxon>
        <taxon>Betaproteobacteria</taxon>
        <taxon>Burkholderiales</taxon>
        <taxon>Alcaligenaceae</taxon>
        <taxon>Bordetella</taxon>
    </lineage>
</organism>
<dbReference type="AlphaFoldDB" id="A0A1W6YQ85"/>
<dbReference type="NCBIfam" id="NF011726">
    <property type="entry name" value="PRK15179.1"/>
    <property type="match status" value="1"/>
</dbReference>
<dbReference type="Proteomes" id="UP000194151">
    <property type="component" value="Chromosome"/>
</dbReference>
<name>A0A1W6YQ85_9BORD</name>
<sequence length="695" mass="77229">MNHPAEAEHKDSTDSTAELHRVQAQLEEIVAASGRVQLAQANLARAEALAAGHMADPKVRYLVLRLKEAAGLNEGMSEQWSALLRDCPQDPQVVRYSASRLVKDRHVDEALELVNRYFPATARNPDKLFARAKLLSDIRAYEQSDALFRRLIARHGDRNVRVEFAKRLRKRGLLADAYDTIRPVADQLAPGSKAAELATALANDYAFYRRFEPEEGLAGKDIRIVSMKHAILHFRNRCVVEEPAENAVSIALVTGSLGPGGAERQLTRLAGELHRMAASGDRMVAADRRPAFMRVRPEKVEVLVKQHTEPAGSGKKQGLDFFLPVLAKARIPVTEINGLPAISTSHQTVTDPALNRLLEQLPPPVHYGVTRLAPLLRENAFDVVSLWQDGTCLFGALAALLAGVPTLHLVFRGLPPNIRKDRFREEYPVLYQALAQIPGVHFVSNSKAAAQEYAKWLGIPLERFHILYNGVPELPTDTSPEDERKWEAFVASTPDATETIGGVFRLEPDKRPQLWIKLAAMYLKRRPQARFFIVGDGRLLDNMVALADELGVVDRLMFVGLSNHVGYWYSRMDAKVLLSRFEGLPNVLIEAQLLGVPVVSTPAGGAGECFVENVTGHLIEDLDHPDLNEACDKIESIVDQMRGNEVLKQHSRQRARDLFSLNAMLDKFLSLCVSVMGISQNDERIAMGPMRLMEA</sequence>
<proteinExistence type="predicted"/>